<organism evidence="3 4">
    <name type="scientific">Candidatus Beckwithbacteria bacterium GW2011_GWA2_43_10</name>
    <dbReference type="NCBI Taxonomy" id="1618369"/>
    <lineage>
        <taxon>Bacteria</taxon>
        <taxon>Candidatus Beckwithiibacteriota</taxon>
    </lineage>
</organism>
<dbReference type="GO" id="GO:0000287">
    <property type="term" value="F:magnesium ion binding"/>
    <property type="evidence" value="ECO:0007669"/>
    <property type="project" value="UniProtKB-UniRule"/>
</dbReference>
<evidence type="ECO:0000256" key="1">
    <source>
        <dbReference type="HAMAP-Rule" id="MF_00420"/>
    </source>
</evidence>
<dbReference type="GO" id="GO:0005524">
    <property type="term" value="F:ATP binding"/>
    <property type="evidence" value="ECO:0007669"/>
    <property type="project" value="UniProtKB-UniRule"/>
</dbReference>
<comment type="caution">
    <text evidence="3">The sequence shown here is derived from an EMBL/GenBank/DDBJ whole genome shotgun (WGS) entry which is preliminary data.</text>
</comment>
<dbReference type="GO" id="GO:0006189">
    <property type="term" value="P:'de novo' IMP biosynthetic process"/>
    <property type="evidence" value="ECO:0007669"/>
    <property type="project" value="UniProtKB-UniRule"/>
</dbReference>
<comment type="pathway">
    <text evidence="1">Purine metabolism; IMP biosynthesis via de novo pathway; 5-amino-1-(5-phospho-D-ribosyl)imidazole from N(2)-formyl-N(1)-(5-phospho-D-ribosyl)glycinamide: step 1/2.</text>
</comment>
<dbReference type="SUPFAM" id="SSF56042">
    <property type="entry name" value="PurM C-terminal domain-like"/>
    <property type="match status" value="2"/>
</dbReference>
<dbReference type="SUPFAM" id="SSF55326">
    <property type="entry name" value="PurM N-terminal domain-like"/>
    <property type="match status" value="1"/>
</dbReference>
<dbReference type="InterPro" id="IPR010918">
    <property type="entry name" value="PurM-like_C_dom"/>
</dbReference>
<comment type="similarity">
    <text evidence="1">Belongs to the FGAMS family.</text>
</comment>
<keyword evidence="1" id="KW-0547">Nucleotide-binding</keyword>
<keyword evidence="1" id="KW-0436">Ligase</keyword>
<comment type="catalytic activity">
    <reaction evidence="1">
        <text>N(2)-formyl-N(1)-(5-phospho-beta-D-ribosyl)glycinamide + L-glutamine + ATP + H2O = 2-formamido-N(1)-(5-O-phospho-beta-D-ribosyl)acetamidine + L-glutamate + ADP + phosphate + H(+)</text>
        <dbReference type="Rhea" id="RHEA:17129"/>
        <dbReference type="ChEBI" id="CHEBI:15377"/>
        <dbReference type="ChEBI" id="CHEBI:15378"/>
        <dbReference type="ChEBI" id="CHEBI:29985"/>
        <dbReference type="ChEBI" id="CHEBI:30616"/>
        <dbReference type="ChEBI" id="CHEBI:43474"/>
        <dbReference type="ChEBI" id="CHEBI:58359"/>
        <dbReference type="ChEBI" id="CHEBI:147286"/>
        <dbReference type="ChEBI" id="CHEBI:147287"/>
        <dbReference type="ChEBI" id="CHEBI:456216"/>
        <dbReference type="EC" id="6.3.5.3"/>
    </reaction>
</comment>
<dbReference type="PATRIC" id="fig|1618369.3.peg.739"/>
<feature type="domain" description="PurM-like C-terminal" evidence="2">
    <location>
        <begin position="296"/>
        <end position="426"/>
    </location>
</feature>
<dbReference type="EC" id="6.3.5.3" evidence="1"/>
<dbReference type="Gene3D" id="3.30.1330.10">
    <property type="entry name" value="PurM-like, N-terminal domain"/>
    <property type="match status" value="1"/>
</dbReference>
<feature type="binding site" evidence="1">
    <location>
        <begin position="22"/>
        <end position="24"/>
    </location>
    <ligand>
        <name>substrate</name>
    </ligand>
</feature>
<keyword evidence="1" id="KW-0460">Magnesium</keyword>
<evidence type="ECO:0000313" key="3">
    <source>
        <dbReference type="EMBL" id="KKS78552.1"/>
    </source>
</evidence>
<evidence type="ECO:0000313" key="4">
    <source>
        <dbReference type="Proteomes" id="UP000034213"/>
    </source>
</evidence>
<dbReference type="UniPathway" id="UPA00074">
    <property type="reaction ID" value="UER00128"/>
</dbReference>
<dbReference type="Proteomes" id="UP000034213">
    <property type="component" value="Unassembled WGS sequence"/>
</dbReference>
<keyword evidence="1" id="KW-0963">Cytoplasm</keyword>
<dbReference type="Pfam" id="PF02769">
    <property type="entry name" value="AIRS_C"/>
    <property type="match status" value="2"/>
</dbReference>
<dbReference type="InterPro" id="IPR036676">
    <property type="entry name" value="PurM-like_C_sf"/>
</dbReference>
<dbReference type="CDD" id="cd02204">
    <property type="entry name" value="PurL_repeat2"/>
    <property type="match status" value="1"/>
</dbReference>
<dbReference type="EMBL" id="LCEW01000060">
    <property type="protein sequence ID" value="KKS78552.1"/>
    <property type="molecule type" value="Genomic_DNA"/>
</dbReference>
<dbReference type="STRING" id="1618369.UV54_C0060G0003"/>
<feature type="domain" description="PurM-like C-terminal" evidence="2">
    <location>
        <begin position="2"/>
        <end position="65"/>
    </location>
</feature>
<proteinExistence type="inferred from homology"/>
<dbReference type="GO" id="GO:0004642">
    <property type="term" value="F:phosphoribosylformylglycinamidine synthase activity"/>
    <property type="evidence" value="ECO:0007669"/>
    <property type="project" value="UniProtKB-UniRule"/>
</dbReference>
<reference evidence="3 4" key="1">
    <citation type="journal article" date="2015" name="Nature">
        <title>rRNA introns, odd ribosomes, and small enigmatic genomes across a large radiation of phyla.</title>
        <authorList>
            <person name="Brown C.T."/>
            <person name="Hug L.A."/>
            <person name="Thomas B.C."/>
            <person name="Sharon I."/>
            <person name="Castelle C.J."/>
            <person name="Singh A."/>
            <person name="Wilkins M.J."/>
            <person name="Williams K.H."/>
            <person name="Banfield J.F."/>
        </authorList>
    </citation>
    <scope>NUCLEOTIDE SEQUENCE [LARGE SCALE GENOMIC DNA]</scope>
</reference>
<dbReference type="PANTHER" id="PTHR43555">
    <property type="entry name" value="PHOSPHORIBOSYLFORMYLGLYCINAMIDINE SYNTHASE SUBUNIT PURL"/>
    <property type="match status" value="1"/>
</dbReference>
<dbReference type="PANTHER" id="PTHR43555:SF1">
    <property type="entry name" value="PHOSPHORIBOSYLFORMYLGLYCINAMIDINE SYNTHASE SUBUNIT PURL"/>
    <property type="match status" value="1"/>
</dbReference>
<gene>
    <name evidence="1" type="primary">purL</name>
    <name evidence="3" type="ORF">UV54_C0060G0003</name>
</gene>
<name>A0A0G1BZ10_9BACT</name>
<dbReference type="HAMAP" id="MF_00420">
    <property type="entry name" value="PurL_2"/>
    <property type="match status" value="1"/>
</dbReference>
<sequence length="432" mass="48025">MDLDKVPLKYPGLKPWQIWVSESQERMTLAVEKNNWNRLKNLFTRRGVEATVIGEFTDSGRAVVKFKTKKIMDLKLQWLHEGFPKKRRKTKLIKRHYPEPKLIARENLTTELKQMLHQLNLSSFEFITKQYDHEVQGGSVIKPLQGKGEINGEATVMRPLFTSNKGVVLSQGVYPRYSLIDTYQMAANSLDTAVRNCVSAGANFNQIALLDNFCWCSSNDLQRLGELEQAAKACYDLATIYKTPFISGKDSMFNDFIGFDDKGKQVEISILPTLLISAIGIIDDITNSVSIDLKFPGDLIYILGETKDEELGGSEYYRMKGYIGNHVPQVDAVKNKKLYIALAKAIEQRLIASSIAVTRGGLAVALAKSALAGSLGLEVDLPCSGEGLFSESSGRVVVSINPKNKSQFEKIMAGNGCYLVGKVIRKPIKACL</sequence>
<feature type="binding site" evidence="1">
    <location>
        <position position="251"/>
    </location>
    <ligand>
        <name>substrate</name>
    </ligand>
</feature>
<comment type="function">
    <text evidence="1">Part of the phosphoribosylformylglycinamidine synthase complex involved in the purines biosynthetic pathway. Catalyzes the ATP-dependent conversion of formylglycinamide ribonucleotide (FGAR) and glutamine to yield formylglycinamidine ribonucleotide (FGAM) and glutamate. The FGAM synthase complex is composed of three subunits. PurQ produces an ammonia molecule by converting glutamine to glutamate. PurL transfers the ammonia molecule to FGAR to form FGAM in an ATP-dependent manner. PurS interacts with PurQ and PurL and is thought to assist in the transfer of the ammonia molecule from PurQ to PurL.</text>
</comment>
<dbReference type="InterPro" id="IPR010074">
    <property type="entry name" value="PRibForGlyAmidine_synth_PurL"/>
</dbReference>
<feature type="binding site" evidence="1">
    <location>
        <position position="211"/>
    </location>
    <ligand>
        <name>ATP</name>
        <dbReference type="ChEBI" id="CHEBI:30616"/>
    </ligand>
</feature>
<keyword evidence="1" id="KW-0479">Metal-binding</keyword>
<dbReference type="GO" id="GO:0005737">
    <property type="term" value="C:cytoplasm"/>
    <property type="evidence" value="ECO:0007669"/>
    <property type="project" value="UniProtKB-SubCell"/>
</dbReference>
<keyword evidence="1" id="KW-0658">Purine biosynthesis</keyword>
<comment type="caution">
    <text evidence="1">Lacks conserved residue(s) required for the propagation of feature annotation.</text>
</comment>
<comment type="subunit">
    <text evidence="1">Monomer. Part of the FGAM synthase complex composed of 1 PurL, 1 PurQ and 2 PurS subunits.</text>
</comment>
<accession>A0A0G1BZ10</accession>
<protein>
    <recommendedName>
        <fullName evidence="1">Phosphoribosylformylglycinamidine synthase subunit PurL</fullName>
        <shortName evidence="1">FGAM synthase</shortName>
        <ecNumber evidence="1">6.3.5.3</ecNumber>
    </recommendedName>
    <alternativeName>
        <fullName evidence="1">Formylglycinamide ribonucleotide amidotransferase subunit II</fullName>
        <shortName evidence="1">FGAR amidotransferase II</shortName>
        <shortName evidence="1">FGAR-AT II</shortName>
    </alternativeName>
    <alternativeName>
        <fullName evidence="1">Glutamine amidotransferase PurL</fullName>
    </alternativeName>
    <alternativeName>
        <fullName evidence="1">Phosphoribosylformylglycinamidine synthase subunit II</fullName>
    </alternativeName>
</protein>
<feature type="binding site" evidence="1">
    <location>
        <position position="248"/>
    </location>
    <ligand>
        <name>ATP</name>
        <dbReference type="ChEBI" id="CHEBI:30616"/>
    </ligand>
</feature>
<dbReference type="InterPro" id="IPR036921">
    <property type="entry name" value="PurM-like_N_sf"/>
</dbReference>
<comment type="subcellular location">
    <subcellularLocation>
        <location evidence="1">Cytoplasm</location>
    </subcellularLocation>
</comment>
<evidence type="ECO:0000259" key="2">
    <source>
        <dbReference type="Pfam" id="PF02769"/>
    </source>
</evidence>
<keyword evidence="1" id="KW-0067">ATP-binding</keyword>
<dbReference type="Gene3D" id="3.90.650.10">
    <property type="entry name" value="PurM-like C-terminal domain"/>
    <property type="match status" value="2"/>
</dbReference>
<dbReference type="AlphaFoldDB" id="A0A0G1BZ10"/>